<dbReference type="SUPFAM" id="SSF46689">
    <property type="entry name" value="Homeodomain-like"/>
    <property type="match status" value="2"/>
</dbReference>
<dbReference type="GO" id="GO:0005737">
    <property type="term" value="C:cytoplasm"/>
    <property type="evidence" value="ECO:0007669"/>
    <property type="project" value="UniProtKB-SubCell"/>
</dbReference>
<evidence type="ECO:0000256" key="6">
    <source>
        <dbReference type="ARBA" id="ARBA00023125"/>
    </source>
</evidence>
<evidence type="ECO:0000256" key="1">
    <source>
        <dbReference type="ARBA" id="ARBA00004496"/>
    </source>
</evidence>
<evidence type="ECO:0000256" key="2">
    <source>
        <dbReference type="ARBA" id="ARBA00022490"/>
    </source>
</evidence>
<dbReference type="InterPro" id="IPR051552">
    <property type="entry name" value="HptR"/>
</dbReference>
<feature type="domain" description="HTH araC/xylS-type" evidence="9">
    <location>
        <begin position="387"/>
        <end position="485"/>
    </location>
</feature>
<gene>
    <name evidence="11" type="ORF">A5886_000847</name>
</gene>
<feature type="domain" description="Response regulatory" evidence="10">
    <location>
        <begin position="4"/>
        <end position="121"/>
    </location>
</feature>
<dbReference type="PRINTS" id="PR00032">
    <property type="entry name" value="HTHARAC"/>
</dbReference>
<dbReference type="STRING" id="1834191.A5886_000847"/>
<dbReference type="PANTHER" id="PTHR42713">
    <property type="entry name" value="HISTIDINE KINASE-RELATED"/>
    <property type="match status" value="1"/>
</dbReference>
<dbReference type="Pfam" id="PF12833">
    <property type="entry name" value="HTH_18"/>
    <property type="match status" value="1"/>
</dbReference>
<dbReference type="PANTHER" id="PTHR42713:SF3">
    <property type="entry name" value="TRANSCRIPTIONAL REGULATORY PROTEIN HPTR"/>
    <property type="match status" value="1"/>
</dbReference>
<evidence type="ECO:0000259" key="9">
    <source>
        <dbReference type="PROSITE" id="PS01124"/>
    </source>
</evidence>
<dbReference type="SMART" id="SM00342">
    <property type="entry name" value="HTH_ARAC"/>
    <property type="match status" value="1"/>
</dbReference>
<keyword evidence="2" id="KW-0963">Cytoplasm</keyword>
<protein>
    <recommendedName>
        <fullName evidence="13">AraC family DNA-binding response regulator</fullName>
    </recommendedName>
</protein>
<evidence type="ECO:0000256" key="7">
    <source>
        <dbReference type="ARBA" id="ARBA00023163"/>
    </source>
</evidence>
<dbReference type="PROSITE" id="PS50110">
    <property type="entry name" value="RESPONSE_REGULATORY"/>
    <property type="match status" value="1"/>
</dbReference>
<dbReference type="Proteomes" id="UP000195043">
    <property type="component" value="Unassembled WGS sequence"/>
</dbReference>
<proteinExistence type="predicted"/>
<accession>A0A242A4V9</accession>
<dbReference type="GO" id="GO:0043565">
    <property type="term" value="F:sequence-specific DNA binding"/>
    <property type="evidence" value="ECO:0007669"/>
    <property type="project" value="InterPro"/>
</dbReference>
<feature type="modified residue" description="4-aspartylphosphate" evidence="8">
    <location>
        <position position="56"/>
    </location>
</feature>
<keyword evidence="7" id="KW-0804">Transcription</keyword>
<sequence length="494" mass="57110">MVYKAMFVDDEYMILQGLKMILPWEELGFEVVYTAKNASEALDYLTDHTVDLLITDIQMPEMNGIEMIQQAQITGNHFFSIILSGYQEFNYVKQGMALGVRNYLVKPVNKQELRKSVIAIAEELAQQEHLALEKELYQESSLLLWLNDELNESEYQHLLAVQQVSVAPPYTVLQFMGDSKQLAAIHQLYQKQKQPFRLPGKIEEGQLTVIAVGERQKVIDQLNQVIEDIQGSWQVIVSETAAAWEDVYHAYEKIKQVQSLQNFYPDLFMAEPIIPVSILERNEEQPLLSFNKALTIGDRKTVQAELDDIFDTLTQAQADPEHVRYTAFLLFNDMYRQLPALSDENHEVILHKIKEAQSLADLRELFDDILRLVKSQPSQKRYSEIVQKTIQLIEEGFTHDLTVKAAAEDLHVSVVYLGQLFKKETEMSFNQYVNRMRIKHAQKLLLQTTQTVSEVGDSIGYNNTNYFSKMFKKLTGLTPKEFRDRYSQQYESLD</sequence>
<dbReference type="Gene3D" id="1.10.10.60">
    <property type="entry name" value="Homeodomain-like"/>
    <property type="match status" value="2"/>
</dbReference>
<evidence type="ECO:0000256" key="5">
    <source>
        <dbReference type="ARBA" id="ARBA00023015"/>
    </source>
</evidence>
<dbReference type="InterPro" id="IPR001789">
    <property type="entry name" value="Sig_transdc_resp-reg_receiver"/>
</dbReference>
<dbReference type="SMART" id="SM00448">
    <property type="entry name" value="REC"/>
    <property type="match status" value="1"/>
</dbReference>
<reference evidence="11 12" key="1">
    <citation type="submission" date="2017-05" db="EMBL/GenBank/DDBJ databases">
        <title>The Genome Sequence of Enterococcus sp. 8G7_MSG3316.</title>
        <authorList>
            <consortium name="The Broad Institute Genomics Platform"/>
            <consortium name="The Broad Institute Genomic Center for Infectious Diseases"/>
            <person name="Earl A."/>
            <person name="Manson A."/>
            <person name="Schwartman J."/>
            <person name="Gilmore M."/>
            <person name="Abouelleil A."/>
            <person name="Cao P."/>
            <person name="Chapman S."/>
            <person name="Cusick C."/>
            <person name="Shea T."/>
            <person name="Young S."/>
            <person name="Neafsey D."/>
            <person name="Nusbaum C."/>
            <person name="Birren B."/>
        </authorList>
    </citation>
    <scope>NUCLEOTIDE SEQUENCE [LARGE SCALE GENOMIC DNA]</scope>
    <source>
        <strain evidence="11 12">8G7_MSG3316</strain>
    </source>
</reference>
<organism evidence="11 12">
    <name type="scientific">Candidatus Enterococcus testudinis</name>
    <dbReference type="NCBI Taxonomy" id="1834191"/>
    <lineage>
        <taxon>Bacteria</taxon>
        <taxon>Bacillati</taxon>
        <taxon>Bacillota</taxon>
        <taxon>Bacilli</taxon>
        <taxon>Lactobacillales</taxon>
        <taxon>Enterococcaceae</taxon>
        <taxon>Enterococcus</taxon>
    </lineage>
</organism>
<keyword evidence="4" id="KW-0902">Two-component regulatory system</keyword>
<dbReference type="EMBL" id="NGKU01000001">
    <property type="protein sequence ID" value="OTN75771.1"/>
    <property type="molecule type" value="Genomic_DNA"/>
</dbReference>
<evidence type="ECO:0000256" key="4">
    <source>
        <dbReference type="ARBA" id="ARBA00023012"/>
    </source>
</evidence>
<evidence type="ECO:0000256" key="3">
    <source>
        <dbReference type="ARBA" id="ARBA00022553"/>
    </source>
</evidence>
<dbReference type="GO" id="GO:0000160">
    <property type="term" value="P:phosphorelay signal transduction system"/>
    <property type="evidence" value="ECO:0007669"/>
    <property type="project" value="UniProtKB-KW"/>
</dbReference>
<dbReference type="PROSITE" id="PS00041">
    <property type="entry name" value="HTH_ARAC_FAMILY_1"/>
    <property type="match status" value="1"/>
</dbReference>
<dbReference type="Pfam" id="PF00072">
    <property type="entry name" value="Response_reg"/>
    <property type="match status" value="1"/>
</dbReference>
<dbReference type="InterPro" id="IPR018060">
    <property type="entry name" value="HTH_AraC"/>
</dbReference>
<comment type="subcellular location">
    <subcellularLocation>
        <location evidence="1">Cytoplasm</location>
    </subcellularLocation>
</comment>
<dbReference type="AlphaFoldDB" id="A0A242A4V9"/>
<evidence type="ECO:0000256" key="8">
    <source>
        <dbReference type="PROSITE-ProRule" id="PRU00169"/>
    </source>
</evidence>
<dbReference type="CDD" id="cd17536">
    <property type="entry name" value="REC_YesN-like"/>
    <property type="match status" value="1"/>
</dbReference>
<keyword evidence="6" id="KW-0238">DNA-binding</keyword>
<dbReference type="GO" id="GO:0003700">
    <property type="term" value="F:DNA-binding transcription factor activity"/>
    <property type="evidence" value="ECO:0007669"/>
    <property type="project" value="InterPro"/>
</dbReference>
<name>A0A242A4V9_9ENTE</name>
<comment type="caution">
    <text evidence="11">The sequence shown here is derived from an EMBL/GenBank/DDBJ whole genome shotgun (WGS) entry which is preliminary data.</text>
</comment>
<evidence type="ECO:0000313" key="12">
    <source>
        <dbReference type="Proteomes" id="UP000195043"/>
    </source>
</evidence>
<evidence type="ECO:0008006" key="13">
    <source>
        <dbReference type="Google" id="ProtNLM"/>
    </source>
</evidence>
<dbReference type="PROSITE" id="PS01124">
    <property type="entry name" value="HTH_ARAC_FAMILY_2"/>
    <property type="match status" value="1"/>
</dbReference>
<keyword evidence="3 8" id="KW-0597">Phosphoprotein</keyword>
<dbReference type="InterPro" id="IPR020449">
    <property type="entry name" value="Tscrpt_reg_AraC-type_HTH"/>
</dbReference>
<dbReference type="InterPro" id="IPR011006">
    <property type="entry name" value="CheY-like_superfamily"/>
</dbReference>
<keyword evidence="12" id="KW-1185">Reference proteome</keyword>
<dbReference type="InterPro" id="IPR018062">
    <property type="entry name" value="HTH_AraC-typ_CS"/>
</dbReference>
<dbReference type="Gene3D" id="3.40.50.2300">
    <property type="match status" value="1"/>
</dbReference>
<keyword evidence="5" id="KW-0805">Transcription regulation</keyword>
<evidence type="ECO:0000313" key="11">
    <source>
        <dbReference type="EMBL" id="OTN75771.1"/>
    </source>
</evidence>
<evidence type="ECO:0000259" key="10">
    <source>
        <dbReference type="PROSITE" id="PS50110"/>
    </source>
</evidence>
<dbReference type="SUPFAM" id="SSF52172">
    <property type="entry name" value="CheY-like"/>
    <property type="match status" value="1"/>
</dbReference>
<dbReference type="InterPro" id="IPR009057">
    <property type="entry name" value="Homeodomain-like_sf"/>
</dbReference>